<dbReference type="AlphaFoldDB" id="A0A0P6W2F2"/>
<protein>
    <submittedName>
        <fullName evidence="2">Glycosyltransferase</fullName>
    </submittedName>
</protein>
<reference evidence="2 3" key="1">
    <citation type="submission" date="2015-08" db="EMBL/GenBank/DDBJ databases">
        <title>Draft Genome Sequence of Bacillus vietnamensis UCD-SED5.</title>
        <authorList>
            <person name="Lee R.D."/>
            <person name="Jospin G."/>
            <person name="Lang J.M."/>
            <person name="Coil D.A."/>
            <person name="Eisen J.A."/>
        </authorList>
    </citation>
    <scope>NUCLEOTIDE SEQUENCE [LARGE SCALE GENOMIC DNA]</scope>
    <source>
        <strain evidence="2 3">UCD-SED5</strain>
    </source>
</reference>
<evidence type="ECO:0000313" key="2">
    <source>
        <dbReference type="EMBL" id="KPL60174.1"/>
    </source>
</evidence>
<comment type="caution">
    <text evidence="2">The sequence shown here is derived from an EMBL/GenBank/DDBJ whole genome shotgun (WGS) entry which is preliminary data.</text>
</comment>
<dbReference type="EMBL" id="LIXZ01000005">
    <property type="protein sequence ID" value="KPL60174.1"/>
    <property type="molecule type" value="Genomic_DNA"/>
</dbReference>
<dbReference type="GO" id="GO:0016740">
    <property type="term" value="F:transferase activity"/>
    <property type="evidence" value="ECO:0007669"/>
    <property type="project" value="UniProtKB-KW"/>
</dbReference>
<keyword evidence="2" id="KW-0808">Transferase</keyword>
<gene>
    <name evidence="2" type="ORF">AM506_08985</name>
</gene>
<proteinExistence type="predicted"/>
<dbReference type="PATRIC" id="fig|218284.4.peg.3438"/>
<organism evidence="2 3">
    <name type="scientific">Rossellomorea vietnamensis</name>
    <dbReference type="NCBI Taxonomy" id="218284"/>
    <lineage>
        <taxon>Bacteria</taxon>
        <taxon>Bacillati</taxon>
        <taxon>Bacillota</taxon>
        <taxon>Bacilli</taxon>
        <taxon>Bacillales</taxon>
        <taxon>Bacillaceae</taxon>
        <taxon>Rossellomorea</taxon>
    </lineage>
</organism>
<dbReference type="Proteomes" id="UP000050398">
    <property type="component" value="Unassembled WGS sequence"/>
</dbReference>
<name>A0A0P6W2F2_9BACI</name>
<feature type="chain" id="PRO_5039486330" evidence="1">
    <location>
        <begin position="28"/>
        <end position="214"/>
    </location>
</feature>
<dbReference type="RefSeq" id="WP_060672145.1">
    <property type="nucleotide sequence ID" value="NZ_LIXZ01000005.1"/>
</dbReference>
<accession>A0A0P6W2F2</accession>
<feature type="signal peptide" evidence="1">
    <location>
        <begin position="1"/>
        <end position="27"/>
    </location>
</feature>
<keyword evidence="1" id="KW-0732">Signal</keyword>
<sequence length="214" mass="24010">MGGIQLKKYVALLLVVWASLFSLPGMAEAKQDSCISEPSMKAREEMRTLFTDHVFYTRNYIISAVDGLEDADIVLARLLQNQKDIGNAIKPYYGDKAGNQLADLLTEHIVLAGKIVDAAKGGKTAQVEQLNKEWYVNADDIAHLLASVNPYWSEKKLKDLLYMHLQFVTDEAVARIKKDWKANIKSFDEGKGHILHLSDALSDGIVKQFPEKFK</sequence>
<evidence type="ECO:0000313" key="3">
    <source>
        <dbReference type="Proteomes" id="UP000050398"/>
    </source>
</evidence>
<evidence type="ECO:0000256" key="1">
    <source>
        <dbReference type="SAM" id="SignalP"/>
    </source>
</evidence>